<evidence type="ECO:0000259" key="1">
    <source>
        <dbReference type="Pfam" id="PF01408"/>
    </source>
</evidence>
<dbReference type="InterPro" id="IPR036291">
    <property type="entry name" value="NAD(P)-bd_dom_sf"/>
</dbReference>
<evidence type="ECO:0000259" key="2">
    <source>
        <dbReference type="Pfam" id="PF22725"/>
    </source>
</evidence>
<organism evidence="3 4">
    <name type="scientific">Pseudopedobacter beijingensis</name>
    <dbReference type="NCBI Taxonomy" id="1207056"/>
    <lineage>
        <taxon>Bacteria</taxon>
        <taxon>Pseudomonadati</taxon>
        <taxon>Bacteroidota</taxon>
        <taxon>Sphingobacteriia</taxon>
        <taxon>Sphingobacteriales</taxon>
        <taxon>Sphingobacteriaceae</taxon>
        <taxon>Pseudopedobacter</taxon>
    </lineage>
</organism>
<feature type="domain" description="GFO/IDH/MocA-like oxidoreductase" evidence="2">
    <location>
        <begin position="132"/>
        <end position="254"/>
    </location>
</feature>
<dbReference type="PANTHER" id="PTHR43249">
    <property type="entry name" value="UDP-N-ACETYL-2-AMINO-2-DEOXY-D-GLUCURONATE OXIDASE"/>
    <property type="match status" value="1"/>
</dbReference>
<dbReference type="InterPro" id="IPR000683">
    <property type="entry name" value="Gfo/Idh/MocA-like_OxRdtase_N"/>
</dbReference>
<dbReference type="RefSeq" id="WP_379661375.1">
    <property type="nucleotide sequence ID" value="NZ_JBHUDG010000003.1"/>
</dbReference>
<dbReference type="InterPro" id="IPR052515">
    <property type="entry name" value="Gfo/Idh/MocA_Oxidoreductase"/>
</dbReference>
<dbReference type="SUPFAM" id="SSF51735">
    <property type="entry name" value="NAD(P)-binding Rossmann-fold domains"/>
    <property type="match status" value="1"/>
</dbReference>
<dbReference type="SUPFAM" id="SSF55347">
    <property type="entry name" value="Glyceraldehyde-3-phosphate dehydrogenase-like, C-terminal domain"/>
    <property type="match status" value="1"/>
</dbReference>
<protein>
    <submittedName>
        <fullName evidence="3">Gfo/Idh/MocA family protein</fullName>
    </submittedName>
</protein>
<dbReference type="EMBL" id="JBHUDG010000003">
    <property type="protein sequence ID" value="MFD1628994.1"/>
    <property type="molecule type" value="Genomic_DNA"/>
</dbReference>
<keyword evidence="4" id="KW-1185">Reference proteome</keyword>
<dbReference type="PANTHER" id="PTHR43249:SF1">
    <property type="entry name" value="D-GLUCOSIDE 3-DEHYDROGENASE"/>
    <property type="match status" value="1"/>
</dbReference>
<dbReference type="Pfam" id="PF22725">
    <property type="entry name" value="GFO_IDH_MocA_C3"/>
    <property type="match status" value="1"/>
</dbReference>
<evidence type="ECO:0000313" key="3">
    <source>
        <dbReference type="EMBL" id="MFD1628994.1"/>
    </source>
</evidence>
<proteinExistence type="predicted"/>
<dbReference type="Gene3D" id="3.40.50.720">
    <property type="entry name" value="NAD(P)-binding Rossmann-like Domain"/>
    <property type="match status" value="1"/>
</dbReference>
<feature type="domain" description="Gfo/Idh/MocA-like oxidoreductase N-terminal" evidence="1">
    <location>
        <begin position="5"/>
        <end position="118"/>
    </location>
</feature>
<comment type="caution">
    <text evidence="3">The sequence shown here is derived from an EMBL/GenBank/DDBJ whole genome shotgun (WGS) entry which is preliminary data.</text>
</comment>
<evidence type="ECO:0000313" key="4">
    <source>
        <dbReference type="Proteomes" id="UP001597118"/>
    </source>
</evidence>
<dbReference type="Gene3D" id="3.30.360.10">
    <property type="entry name" value="Dihydrodipicolinate Reductase, domain 2"/>
    <property type="match status" value="1"/>
</dbReference>
<gene>
    <name evidence="3" type="ORF">ACFSAH_03850</name>
</gene>
<dbReference type="InterPro" id="IPR055170">
    <property type="entry name" value="GFO_IDH_MocA-like_dom"/>
</dbReference>
<reference evidence="4" key="1">
    <citation type="journal article" date="2019" name="Int. J. Syst. Evol. Microbiol.">
        <title>The Global Catalogue of Microorganisms (GCM) 10K type strain sequencing project: providing services to taxonomists for standard genome sequencing and annotation.</title>
        <authorList>
            <consortium name="The Broad Institute Genomics Platform"/>
            <consortium name="The Broad Institute Genome Sequencing Center for Infectious Disease"/>
            <person name="Wu L."/>
            <person name="Ma J."/>
        </authorList>
    </citation>
    <scope>NUCLEOTIDE SEQUENCE [LARGE SCALE GENOMIC DNA]</scope>
    <source>
        <strain evidence="4">CCUG 53762</strain>
    </source>
</reference>
<sequence>MNKLDFAIVGVGNIGRKYAKIIGALPNARLLAGVDTDFDQRKNLGALLPFFTSIDDFIASKIPANVVCICTPNGLHPEHTIKCLKAGYHVVCEKPIALTTHEVQLMIEAEKQSGKHVFAVMQNRYSPVSMWLKTLLDQNKIGDLLYVQVNCFWNRNAQYYQDSPWRATNQLGGGPLYTQFSHFIDLLIWLTGNPENIRGTSFSLNPAIKTDFDDSGNISFDLKNGGKGSFNYTTAAWDTNIESSITIIGSKGNVKVGGQYMERLEYINLESKIDLPVFQDISNANNYKYYKGSADKHDEFLKRVIECIKEGREPEIGLQDEIDVINFIEQALLCLQSKSY</sequence>
<name>A0ABW4I9L6_9SPHI</name>
<dbReference type="Proteomes" id="UP001597118">
    <property type="component" value="Unassembled WGS sequence"/>
</dbReference>
<dbReference type="Pfam" id="PF01408">
    <property type="entry name" value="GFO_IDH_MocA"/>
    <property type="match status" value="1"/>
</dbReference>
<accession>A0ABW4I9L6</accession>